<keyword evidence="3" id="KW-1185">Reference proteome</keyword>
<proteinExistence type="predicted"/>
<dbReference type="PROSITE" id="PS50404">
    <property type="entry name" value="GST_NTER"/>
    <property type="match status" value="1"/>
</dbReference>
<dbReference type="Proteomes" id="UP000799779">
    <property type="component" value="Unassembled WGS sequence"/>
</dbReference>
<dbReference type="InterPro" id="IPR004045">
    <property type="entry name" value="Glutathione_S-Trfase_N"/>
</dbReference>
<organism evidence="2 3">
    <name type="scientific">Amniculicola lignicola CBS 123094</name>
    <dbReference type="NCBI Taxonomy" id="1392246"/>
    <lineage>
        <taxon>Eukaryota</taxon>
        <taxon>Fungi</taxon>
        <taxon>Dikarya</taxon>
        <taxon>Ascomycota</taxon>
        <taxon>Pezizomycotina</taxon>
        <taxon>Dothideomycetes</taxon>
        <taxon>Pleosporomycetidae</taxon>
        <taxon>Pleosporales</taxon>
        <taxon>Amniculicolaceae</taxon>
        <taxon>Amniculicola</taxon>
    </lineage>
</organism>
<sequence>MAPMKEGPPMVVLFGYDSSPFTNKVRLVLRVKGIPFAYHPVPSMLPRPVLTSTFALTYRKIPILAIGREIYCDTSLIIEALEHYFPTSEGWGTAYPEIEGVDGWVYRGLVRGFASFWVDRPIFRATTGLIPASVWKTDFGTDRAGLIGHKLDSEKLGKKLPQNLSTLDAHLELLEPMFSGPNVWLLPTKTPSLADVSLFYQLKWGSEISAGKGIYNLTGGGTNDTQDDVITQVFNEERYPEVWKWFHAFEAHLSSLPDREMTISPSSTEWKETLKSTPFVDTENLLVPTSADQHVDLDTKQGLVQGAVVSIAPDDTGRDSPTMGILEKIGVDEVVIRPMEPAEMDVRIHFPRLGFVVRPIESPRL</sequence>
<accession>A0A6A5WJD9</accession>
<evidence type="ECO:0000313" key="3">
    <source>
        <dbReference type="Proteomes" id="UP000799779"/>
    </source>
</evidence>
<reference evidence="2" key="1">
    <citation type="journal article" date="2020" name="Stud. Mycol.">
        <title>101 Dothideomycetes genomes: a test case for predicting lifestyles and emergence of pathogens.</title>
        <authorList>
            <person name="Haridas S."/>
            <person name="Albert R."/>
            <person name="Binder M."/>
            <person name="Bloem J."/>
            <person name="Labutti K."/>
            <person name="Salamov A."/>
            <person name="Andreopoulos B."/>
            <person name="Baker S."/>
            <person name="Barry K."/>
            <person name="Bills G."/>
            <person name="Bluhm B."/>
            <person name="Cannon C."/>
            <person name="Castanera R."/>
            <person name="Culley D."/>
            <person name="Daum C."/>
            <person name="Ezra D."/>
            <person name="Gonzalez J."/>
            <person name="Henrissat B."/>
            <person name="Kuo A."/>
            <person name="Liang C."/>
            <person name="Lipzen A."/>
            <person name="Lutzoni F."/>
            <person name="Magnuson J."/>
            <person name="Mondo S."/>
            <person name="Nolan M."/>
            <person name="Ohm R."/>
            <person name="Pangilinan J."/>
            <person name="Park H.-J."/>
            <person name="Ramirez L."/>
            <person name="Alfaro M."/>
            <person name="Sun H."/>
            <person name="Tritt A."/>
            <person name="Yoshinaga Y."/>
            <person name="Zwiers L.-H."/>
            <person name="Turgeon B."/>
            <person name="Goodwin S."/>
            <person name="Spatafora J."/>
            <person name="Crous P."/>
            <person name="Grigoriev I."/>
        </authorList>
    </citation>
    <scope>NUCLEOTIDE SEQUENCE</scope>
    <source>
        <strain evidence="2">CBS 123094</strain>
    </source>
</reference>
<protein>
    <recommendedName>
        <fullName evidence="1">GST N-terminal domain-containing protein</fullName>
    </recommendedName>
</protein>
<dbReference type="Gene3D" id="3.40.30.110">
    <property type="match status" value="2"/>
</dbReference>
<dbReference type="Gene3D" id="1.20.1050.10">
    <property type="match status" value="1"/>
</dbReference>
<dbReference type="InterPro" id="IPR036249">
    <property type="entry name" value="Thioredoxin-like_sf"/>
</dbReference>
<evidence type="ECO:0000313" key="2">
    <source>
        <dbReference type="EMBL" id="KAF2001792.1"/>
    </source>
</evidence>
<dbReference type="AlphaFoldDB" id="A0A6A5WJD9"/>
<evidence type="ECO:0000259" key="1">
    <source>
        <dbReference type="PROSITE" id="PS50404"/>
    </source>
</evidence>
<feature type="domain" description="GST N-terminal" evidence="1">
    <location>
        <begin position="9"/>
        <end position="89"/>
    </location>
</feature>
<dbReference type="EMBL" id="ML977581">
    <property type="protein sequence ID" value="KAF2001792.1"/>
    <property type="molecule type" value="Genomic_DNA"/>
</dbReference>
<dbReference type="SUPFAM" id="SSF52833">
    <property type="entry name" value="Thioredoxin-like"/>
    <property type="match status" value="1"/>
</dbReference>
<gene>
    <name evidence="2" type="ORF">P154DRAFT_619154</name>
</gene>
<dbReference type="InterPro" id="IPR058268">
    <property type="entry name" value="DUF7962"/>
</dbReference>
<dbReference type="Pfam" id="PF25907">
    <property type="entry name" value="DUF7962"/>
    <property type="match status" value="1"/>
</dbReference>
<dbReference type="CDD" id="cd00570">
    <property type="entry name" value="GST_N_family"/>
    <property type="match status" value="1"/>
</dbReference>
<dbReference type="OrthoDB" id="202840at2759"/>
<dbReference type="Pfam" id="PF13417">
    <property type="entry name" value="GST_N_3"/>
    <property type="match status" value="1"/>
</dbReference>
<name>A0A6A5WJD9_9PLEO</name>